<dbReference type="Proteomes" id="UP001364617">
    <property type="component" value="Unassembled WGS sequence"/>
</dbReference>
<keyword evidence="3" id="KW-0539">Nucleus</keyword>
<dbReference type="InterPro" id="IPR000770">
    <property type="entry name" value="SAND_dom"/>
</dbReference>
<evidence type="ECO:0000256" key="1">
    <source>
        <dbReference type="ARBA" id="ARBA00023015"/>
    </source>
</evidence>
<reference evidence="6 7" key="1">
    <citation type="submission" date="2024-02" db="EMBL/GenBank/DDBJ databases">
        <title>Chromosome-level genome assembly of the Eurasian Minnow (Phoxinus phoxinus).</title>
        <authorList>
            <person name="Oriowo T.O."/>
            <person name="Martin S."/>
            <person name="Stange M."/>
            <person name="Chrysostomakis Y."/>
            <person name="Brown T."/>
            <person name="Winkler S."/>
            <person name="Kukowka S."/>
            <person name="Myers E.W."/>
            <person name="Bohne A."/>
        </authorList>
    </citation>
    <scope>NUCLEOTIDE SEQUENCE [LARGE SCALE GENOMIC DNA]</scope>
    <source>
        <strain evidence="6">ZFMK-TIS-60720</strain>
        <tissue evidence="6">Whole Organism</tissue>
    </source>
</reference>
<evidence type="ECO:0000313" key="6">
    <source>
        <dbReference type="EMBL" id="KAK7175182.1"/>
    </source>
</evidence>
<evidence type="ECO:0000256" key="2">
    <source>
        <dbReference type="ARBA" id="ARBA00023163"/>
    </source>
</evidence>
<dbReference type="EMBL" id="JAYKXH010000002">
    <property type="protein sequence ID" value="KAK7175182.1"/>
    <property type="molecule type" value="Genomic_DNA"/>
</dbReference>
<dbReference type="GO" id="GO:0006357">
    <property type="term" value="P:regulation of transcription by RNA polymerase II"/>
    <property type="evidence" value="ECO:0007669"/>
    <property type="project" value="TreeGrafter"/>
</dbReference>
<dbReference type="PROSITE" id="PS50864">
    <property type="entry name" value="SAND"/>
    <property type="match status" value="1"/>
</dbReference>
<dbReference type="GO" id="GO:0005634">
    <property type="term" value="C:nucleus"/>
    <property type="evidence" value="ECO:0007669"/>
    <property type="project" value="TreeGrafter"/>
</dbReference>
<name>A0AAN9DR06_9TELE</name>
<evidence type="ECO:0000256" key="3">
    <source>
        <dbReference type="ARBA" id="ARBA00023242"/>
    </source>
</evidence>
<feature type="compositionally biased region" description="Polar residues" evidence="4">
    <location>
        <begin position="278"/>
        <end position="288"/>
    </location>
</feature>
<feature type="region of interest" description="Disordered" evidence="4">
    <location>
        <begin position="250"/>
        <end position="311"/>
    </location>
</feature>
<dbReference type="PANTHER" id="PTHR10417">
    <property type="entry name" value="GLUCOCORTICOID MODULATORY ELEMENT-BINDING PROTEIN"/>
    <property type="match status" value="1"/>
</dbReference>
<evidence type="ECO:0000256" key="4">
    <source>
        <dbReference type="SAM" id="MobiDB-lite"/>
    </source>
</evidence>
<protein>
    <recommendedName>
        <fullName evidence="5">SAND domain-containing protein</fullName>
    </recommendedName>
</protein>
<keyword evidence="1" id="KW-0805">Transcription regulation</keyword>
<comment type="caution">
    <text evidence="6">The sequence shown here is derived from an EMBL/GenBank/DDBJ whole genome shotgun (WGS) entry which is preliminary data.</text>
</comment>
<keyword evidence="2" id="KW-0804">Transcription</keyword>
<dbReference type="GO" id="GO:0000978">
    <property type="term" value="F:RNA polymerase II cis-regulatory region sequence-specific DNA binding"/>
    <property type="evidence" value="ECO:0007669"/>
    <property type="project" value="TreeGrafter"/>
</dbReference>
<gene>
    <name evidence="6" type="ORF">R3I93_002170</name>
</gene>
<feature type="region of interest" description="Disordered" evidence="4">
    <location>
        <begin position="1"/>
        <end position="53"/>
    </location>
</feature>
<accession>A0AAN9DR06</accession>
<dbReference type="InterPro" id="IPR010919">
    <property type="entry name" value="SAND-like_dom_sf"/>
</dbReference>
<dbReference type="SUPFAM" id="SSF63763">
    <property type="entry name" value="SAND domain-like"/>
    <property type="match status" value="1"/>
</dbReference>
<dbReference type="Gene3D" id="3.10.390.10">
    <property type="entry name" value="SAND domain-like"/>
    <property type="match status" value="1"/>
</dbReference>
<dbReference type="Pfam" id="PF01342">
    <property type="entry name" value="SAND"/>
    <property type="match status" value="1"/>
</dbReference>
<keyword evidence="7" id="KW-1185">Reference proteome</keyword>
<dbReference type="GO" id="GO:0046872">
    <property type="term" value="F:metal ion binding"/>
    <property type="evidence" value="ECO:0007669"/>
    <property type="project" value="UniProtKB-KW"/>
</dbReference>
<feature type="domain" description="SAND" evidence="5">
    <location>
        <begin position="97"/>
        <end position="186"/>
    </location>
</feature>
<feature type="compositionally biased region" description="Basic and acidic residues" evidence="4">
    <location>
        <begin position="15"/>
        <end position="25"/>
    </location>
</feature>
<evidence type="ECO:0000259" key="5">
    <source>
        <dbReference type="PROSITE" id="PS50864"/>
    </source>
</evidence>
<sequence>MNLFMDRGSASESHWLSEMEKSKGRQREKRKMNKKNGNEKKKARSNTCMLPDPKKMNVASVTKQTKPECEVKENCSETGFSKDERIKRMTKCSKIFAQNTDVFQEVRDKKQLAVRCGKMAGSLHRIKYDTGEKCILCKGKWYSPTQFEAIGGKGSHKRWRFNIYYRPSKGFQQVQLLKLIKSGVLPEFGHLRESFRQVTQKDKSRANSLQNMTRRNELINALKGFPESWKRLFAKTVSIPVCGIEKNTLQRETIQPDNSSDESESVAERVKMNRRESVTSAEPVSKNTAEPVGSTASDKDPVDSSEPGVSRVVEEAVQTTDDPVGVGQLSVSASPAEWQNPVASEETRETRQLQLYELLEKQFNTINNTLQSIDLSLKKLVEKQSHDTLPQSISITPAALENPQIHSLVKQE</sequence>
<evidence type="ECO:0000313" key="7">
    <source>
        <dbReference type="Proteomes" id="UP001364617"/>
    </source>
</evidence>
<dbReference type="PANTHER" id="PTHR10417:SF9">
    <property type="entry name" value="SP140 NUCLEAR BODY PROTEIN"/>
    <property type="match status" value="1"/>
</dbReference>
<dbReference type="SMART" id="SM00258">
    <property type="entry name" value="SAND"/>
    <property type="match status" value="1"/>
</dbReference>
<proteinExistence type="predicted"/>
<organism evidence="6 7">
    <name type="scientific">Phoxinus phoxinus</name>
    <name type="common">Eurasian minnow</name>
    <dbReference type="NCBI Taxonomy" id="58324"/>
    <lineage>
        <taxon>Eukaryota</taxon>
        <taxon>Metazoa</taxon>
        <taxon>Chordata</taxon>
        <taxon>Craniata</taxon>
        <taxon>Vertebrata</taxon>
        <taxon>Euteleostomi</taxon>
        <taxon>Actinopterygii</taxon>
        <taxon>Neopterygii</taxon>
        <taxon>Teleostei</taxon>
        <taxon>Ostariophysi</taxon>
        <taxon>Cypriniformes</taxon>
        <taxon>Leuciscidae</taxon>
        <taxon>Phoxininae</taxon>
        <taxon>Phoxinus</taxon>
    </lineage>
</organism>
<feature type="compositionally biased region" description="Basic and acidic residues" evidence="4">
    <location>
        <begin position="266"/>
        <end position="277"/>
    </location>
</feature>
<dbReference type="AlphaFoldDB" id="A0AAN9DR06"/>